<feature type="region of interest" description="Disordered" evidence="5">
    <location>
        <begin position="30"/>
        <end position="56"/>
    </location>
</feature>
<reference evidence="6" key="1">
    <citation type="submission" date="2020-10" db="EMBL/GenBank/DDBJ databases">
        <authorList>
            <person name="Gilroy R."/>
        </authorList>
    </citation>
    <scope>NUCLEOTIDE SEQUENCE</scope>
    <source>
        <strain evidence="6">ChiGjej1B1-24693</strain>
    </source>
</reference>
<evidence type="ECO:0000256" key="1">
    <source>
        <dbReference type="ARBA" id="ARBA00004196"/>
    </source>
</evidence>
<protein>
    <submittedName>
        <fullName evidence="6">Extracellular solute-binding protein</fullName>
    </submittedName>
</protein>
<dbReference type="EMBL" id="DVLP01000237">
    <property type="protein sequence ID" value="HIT75482.1"/>
    <property type="molecule type" value="Genomic_DNA"/>
</dbReference>
<accession>A0A9D1KN69</accession>
<dbReference type="PROSITE" id="PS51318">
    <property type="entry name" value="TAT"/>
    <property type="match status" value="1"/>
</dbReference>
<sequence>MADRPTIGRRTLMGRTALGSAVVALGGVAACTPQDPDDPVPPSTPASSPPADENPFEVERDQVVELVAFTGRYRIAPFEALGEIYTDQWGPGLRVEEAAKVTSTLQPRFEEQSPPDVFVNGGSESLPLTELVGQGALTDLGPLLDARTVDDEDVRIRDLLRPEAIEAGTVDGTVVELHYALAVWGLWHSKGLFEHHDWEPASTMDAFMTLCEQIASTTSQPPLVHGGLHAETMATLICHQAIKQGGQDVLLKLDNLDPDAWTQDAVFATVKRWEEIAAEGWIHPDSATLDAVEAEQRWLAGEAALVPGGSWLESEVGGIPEGITAAFSPLPSLDATDELPYEALGTDPGLPFSVPEQASNRNGGLEFLRMALSEDGVRAFQQATGAVCTVIDAADQVEDPSAVLSSVLEAVDAAGDDLFDLRCLRWYGELRTAARDTTRRLLSGEATTDQFVATMQRATDRVAGDPQVTKFRRT</sequence>
<proteinExistence type="inferred from homology"/>
<dbReference type="PANTHER" id="PTHR43649:SF31">
    <property type="entry name" value="SN-GLYCEROL-3-PHOSPHATE-BINDING PERIPLASMIC PROTEIN UGPB"/>
    <property type="match status" value="1"/>
</dbReference>
<dbReference type="AlphaFoldDB" id="A0A9D1KN69"/>
<evidence type="ECO:0000256" key="3">
    <source>
        <dbReference type="ARBA" id="ARBA00022448"/>
    </source>
</evidence>
<comment type="caution">
    <text evidence="6">The sequence shown here is derived from an EMBL/GenBank/DDBJ whole genome shotgun (WGS) entry which is preliminary data.</text>
</comment>
<comment type="subcellular location">
    <subcellularLocation>
        <location evidence="1">Cell envelope</location>
    </subcellularLocation>
</comment>
<dbReference type="Gene3D" id="3.40.190.10">
    <property type="entry name" value="Periplasmic binding protein-like II"/>
    <property type="match status" value="1"/>
</dbReference>
<dbReference type="InterPro" id="IPR006059">
    <property type="entry name" value="SBP"/>
</dbReference>
<reference evidence="6" key="2">
    <citation type="journal article" date="2021" name="PeerJ">
        <title>Extensive microbial diversity within the chicken gut microbiome revealed by metagenomics and culture.</title>
        <authorList>
            <person name="Gilroy R."/>
            <person name="Ravi A."/>
            <person name="Getino M."/>
            <person name="Pursley I."/>
            <person name="Horton D.L."/>
            <person name="Alikhan N.F."/>
            <person name="Baker D."/>
            <person name="Gharbi K."/>
            <person name="Hall N."/>
            <person name="Watson M."/>
            <person name="Adriaenssens E.M."/>
            <person name="Foster-Nyarko E."/>
            <person name="Jarju S."/>
            <person name="Secka A."/>
            <person name="Antonio M."/>
            <person name="Oren A."/>
            <person name="Chaudhuri R.R."/>
            <person name="La Ragione R."/>
            <person name="Hildebrand F."/>
            <person name="Pallen M.J."/>
        </authorList>
    </citation>
    <scope>NUCLEOTIDE SEQUENCE</scope>
    <source>
        <strain evidence="6">ChiGjej1B1-24693</strain>
    </source>
</reference>
<evidence type="ECO:0000313" key="6">
    <source>
        <dbReference type="EMBL" id="HIT75482.1"/>
    </source>
</evidence>
<organism evidence="6 7">
    <name type="scientific">Candidatus Avipropionibacterium avicola</name>
    <dbReference type="NCBI Taxonomy" id="2840701"/>
    <lineage>
        <taxon>Bacteria</taxon>
        <taxon>Bacillati</taxon>
        <taxon>Actinomycetota</taxon>
        <taxon>Actinomycetes</taxon>
        <taxon>Propionibacteriales</taxon>
        <taxon>Propionibacteriaceae</taxon>
        <taxon>Propionibacteriaceae incertae sedis</taxon>
        <taxon>Candidatus Avipropionibacterium</taxon>
    </lineage>
</organism>
<dbReference type="SUPFAM" id="SSF53850">
    <property type="entry name" value="Periplasmic binding protein-like II"/>
    <property type="match status" value="1"/>
</dbReference>
<feature type="compositionally biased region" description="Pro residues" evidence="5">
    <location>
        <begin position="39"/>
        <end position="48"/>
    </location>
</feature>
<evidence type="ECO:0000256" key="2">
    <source>
        <dbReference type="ARBA" id="ARBA00008520"/>
    </source>
</evidence>
<dbReference type="InterPro" id="IPR006311">
    <property type="entry name" value="TAT_signal"/>
</dbReference>
<evidence type="ECO:0000256" key="4">
    <source>
        <dbReference type="ARBA" id="ARBA00022729"/>
    </source>
</evidence>
<dbReference type="PANTHER" id="PTHR43649">
    <property type="entry name" value="ARABINOSE-BINDING PROTEIN-RELATED"/>
    <property type="match status" value="1"/>
</dbReference>
<keyword evidence="4" id="KW-0732">Signal</keyword>
<dbReference type="Pfam" id="PF01547">
    <property type="entry name" value="SBP_bac_1"/>
    <property type="match status" value="1"/>
</dbReference>
<evidence type="ECO:0000256" key="5">
    <source>
        <dbReference type="SAM" id="MobiDB-lite"/>
    </source>
</evidence>
<dbReference type="PROSITE" id="PS51257">
    <property type="entry name" value="PROKAR_LIPOPROTEIN"/>
    <property type="match status" value="1"/>
</dbReference>
<evidence type="ECO:0000313" key="7">
    <source>
        <dbReference type="Proteomes" id="UP000886842"/>
    </source>
</evidence>
<keyword evidence="3" id="KW-0813">Transport</keyword>
<comment type="similarity">
    <text evidence="2">Belongs to the bacterial solute-binding protein 1 family.</text>
</comment>
<gene>
    <name evidence="6" type="ORF">IAA98_07850</name>
</gene>
<dbReference type="Proteomes" id="UP000886842">
    <property type="component" value="Unassembled WGS sequence"/>
</dbReference>
<dbReference type="GO" id="GO:0030313">
    <property type="term" value="C:cell envelope"/>
    <property type="evidence" value="ECO:0007669"/>
    <property type="project" value="UniProtKB-SubCell"/>
</dbReference>
<name>A0A9D1KN69_9ACTN</name>
<dbReference type="InterPro" id="IPR050490">
    <property type="entry name" value="Bact_solute-bd_prot1"/>
</dbReference>